<dbReference type="AlphaFoldDB" id="A0A2V3WGT0"/>
<name>A0A2V3WGT0_9BACI</name>
<sequence>MNKVLNENLSFEDFVNKLRQEYEYHKNGGTEYRQETARLSLDVAMEVKEVKPFLNPLSSKKLVLKHLPLLDNHRKDDVAKMLRVLAKSMYLENNTTNEVKEYVDRKMKNKMKLFIR</sequence>
<accession>A0A2V3WGT0</accession>
<gene>
    <name evidence="1" type="ORF">DFR56_104160</name>
</gene>
<keyword evidence="2" id="KW-1185">Reference proteome</keyword>
<dbReference type="Proteomes" id="UP000247978">
    <property type="component" value="Unassembled WGS sequence"/>
</dbReference>
<evidence type="ECO:0000313" key="1">
    <source>
        <dbReference type="EMBL" id="PXW88009.1"/>
    </source>
</evidence>
<comment type="caution">
    <text evidence="1">The sequence shown here is derived from an EMBL/GenBank/DDBJ whole genome shotgun (WGS) entry which is preliminary data.</text>
</comment>
<protein>
    <submittedName>
        <fullName evidence="1">Uncharacterized protein</fullName>
    </submittedName>
</protein>
<organism evidence="1 2">
    <name type="scientific">Pseudogracilibacillus auburnensis</name>
    <dbReference type="NCBI Taxonomy" id="1494959"/>
    <lineage>
        <taxon>Bacteria</taxon>
        <taxon>Bacillati</taxon>
        <taxon>Bacillota</taxon>
        <taxon>Bacilli</taxon>
        <taxon>Bacillales</taxon>
        <taxon>Bacillaceae</taxon>
        <taxon>Pseudogracilibacillus</taxon>
    </lineage>
</organism>
<dbReference type="OrthoDB" id="2452108at2"/>
<reference evidence="1 2" key="1">
    <citation type="submission" date="2018-05" db="EMBL/GenBank/DDBJ databases">
        <title>Genomic Encyclopedia of Type Strains, Phase IV (KMG-IV): sequencing the most valuable type-strain genomes for metagenomic binning, comparative biology and taxonomic classification.</title>
        <authorList>
            <person name="Goeker M."/>
        </authorList>
    </citation>
    <scope>NUCLEOTIDE SEQUENCE [LARGE SCALE GENOMIC DNA]</scope>
    <source>
        <strain evidence="1 2">DSM 28556</strain>
    </source>
</reference>
<proteinExistence type="predicted"/>
<evidence type="ECO:0000313" key="2">
    <source>
        <dbReference type="Proteomes" id="UP000247978"/>
    </source>
</evidence>
<dbReference type="RefSeq" id="WP_110394832.1">
    <property type="nucleotide sequence ID" value="NZ_JADIJL010000007.1"/>
</dbReference>
<dbReference type="EMBL" id="QJJQ01000004">
    <property type="protein sequence ID" value="PXW88009.1"/>
    <property type="molecule type" value="Genomic_DNA"/>
</dbReference>